<dbReference type="PANTHER" id="PTHR30473:SF1">
    <property type="entry name" value="PHOH-LIKE PROTEIN"/>
    <property type="match status" value="1"/>
</dbReference>
<evidence type="ECO:0000259" key="8">
    <source>
        <dbReference type="Pfam" id="PF02562"/>
    </source>
</evidence>
<evidence type="ECO:0000313" key="11">
    <source>
        <dbReference type="Proteomes" id="UP000190435"/>
    </source>
</evidence>
<keyword evidence="3" id="KW-0963">Cytoplasm</keyword>
<dbReference type="AlphaFoldDB" id="A0A1S9ZV41"/>
<evidence type="ECO:0000256" key="2">
    <source>
        <dbReference type="ARBA" id="ARBA00010393"/>
    </source>
</evidence>
<evidence type="ECO:0000313" key="9">
    <source>
        <dbReference type="EMBL" id="OOR87253.1"/>
    </source>
</evidence>
<dbReference type="InterPro" id="IPR027417">
    <property type="entry name" value="P-loop_NTPase"/>
</dbReference>
<dbReference type="PANTHER" id="PTHR30473">
    <property type="entry name" value="PROTEIN PHOH"/>
    <property type="match status" value="1"/>
</dbReference>
<proteinExistence type="inferred from homology"/>
<dbReference type="Gene3D" id="3.40.50.300">
    <property type="entry name" value="P-loop containing nucleotide triphosphate hydrolases"/>
    <property type="match status" value="1"/>
</dbReference>
<organism evidence="9 11">
    <name type="scientific">Moraxella caviae</name>
    <dbReference type="NCBI Taxonomy" id="34060"/>
    <lineage>
        <taxon>Bacteria</taxon>
        <taxon>Pseudomonadati</taxon>
        <taxon>Pseudomonadota</taxon>
        <taxon>Gammaproteobacteria</taxon>
        <taxon>Moraxellales</taxon>
        <taxon>Moraxellaceae</taxon>
        <taxon>Moraxella</taxon>
    </lineage>
</organism>
<dbReference type="EMBL" id="UGQE01000004">
    <property type="protein sequence ID" value="STZ14811.1"/>
    <property type="molecule type" value="Genomic_DNA"/>
</dbReference>
<keyword evidence="5" id="KW-0067">ATP-binding</keyword>
<feature type="region of interest" description="Disordered" evidence="7">
    <location>
        <begin position="328"/>
        <end position="362"/>
    </location>
</feature>
<dbReference type="InterPro" id="IPR003714">
    <property type="entry name" value="PhoH"/>
</dbReference>
<protein>
    <recommendedName>
        <fullName evidence="6">PhoH-like protein</fullName>
    </recommendedName>
</protein>
<dbReference type="STRING" id="34060.B0181_10700"/>
<comment type="subcellular location">
    <subcellularLocation>
        <location evidence="1">Cytoplasm</location>
    </subcellularLocation>
</comment>
<evidence type="ECO:0000256" key="7">
    <source>
        <dbReference type="SAM" id="MobiDB-lite"/>
    </source>
</evidence>
<dbReference type="GO" id="GO:0005524">
    <property type="term" value="F:ATP binding"/>
    <property type="evidence" value="ECO:0007669"/>
    <property type="project" value="UniProtKB-KW"/>
</dbReference>
<evidence type="ECO:0000313" key="10">
    <source>
        <dbReference type="EMBL" id="STZ14811.1"/>
    </source>
</evidence>
<dbReference type="EMBL" id="MUXU01000079">
    <property type="protein sequence ID" value="OOR87253.1"/>
    <property type="molecule type" value="Genomic_DNA"/>
</dbReference>
<keyword evidence="11" id="KW-1185">Reference proteome</keyword>
<reference evidence="10 12" key="2">
    <citation type="submission" date="2018-06" db="EMBL/GenBank/DDBJ databases">
        <authorList>
            <consortium name="Pathogen Informatics"/>
            <person name="Doyle S."/>
        </authorList>
    </citation>
    <scope>NUCLEOTIDE SEQUENCE [LARGE SCALE GENOMIC DNA]</scope>
    <source>
        <strain evidence="10 12">NCTC10293</strain>
    </source>
</reference>
<dbReference type="Proteomes" id="UP000255279">
    <property type="component" value="Unassembled WGS sequence"/>
</dbReference>
<dbReference type="GO" id="GO:0005829">
    <property type="term" value="C:cytosol"/>
    <property type="evidence" value="ECO:0007669"/>
    <property type="project" value="TreeGrafter"/>
</dbReference>
<evidence type="ECO:0000313" key="12">
    <source>
        <dbReference type="Proteomes" id="UP000255279"/>
    </source>
</evidence>
<reference evidence="9 11" key="1">
    <citation type="submission" date="2017-02" db="EMBL/GenBank/DDBJ databases">
        <title>Draft genome sequence of Moraxella caviae CCUG 355 type strain.</title>
        <authorList>
            <person name="Engstrom-Jakobsson H."/>
            <person name="Salva-Serra F."/>
            <person name="Thorell K."/>
            <person name="Gonzales-Siles L."/>
            <person name="Karlsson R."/>
            <person name="Boulund F."/>
            <person name="Engstrand L."/>
            <person name="Moore E."/>
        </authorList>
    </citation>
    <scope>NUCLEOTIDE SEQUENCE [LARGE SCALE GENOMIC DNA]</scope>
    <source>
        <strain evidence="9 11">CCUG 355</strain>
    </source>
</reference>
<dbReference type="InterPro" id="IPR051451">
    <property type="entry name" value="PhoH2-like"/>
</dbReference>
<dbReference type="RefSeq" id="WP_078277476.1">
    <property type="nucleotide sequence ID" value="NZ_MUXU01000079.1"/>
</dbReference>
<sequence>MSITRTLELGLDSHQLRALLGEYNKHIKYLQERMEVQLTHRHDHFTITGDLGAVERTEFILQKLAEIAENSDDISGEELHLIVQSSQSRGEDVHKDTKSHAPNVNLRTRKGVITPRGFNQQEYVRKILISDVSFGVGPAGTGKTYLAVACAVDMLERGEIERILLVRPAVEAGEKLGFLPGDLTQKIDPYLRPLYDALYEMLGFEKVGKLLERQVIEVAPLAYMRGRTLNNSFVILDEAQNTTPEQMKMFLTRLGFGSRAVITGDMTQVDLPRGHKSGLSQALKILSSIDEIHITRFDNHDVVRHHLVQKIVQAYDAFDDEQERLAAERKAQRQAERLALASDDADKTDTVTDTATKTDDKD</sequence>
<comment type="similarity">
    <text evidence="2">Belongs to the PhoH family.</text>
</comment>
<dbReference type="Pfam" id="PF02562">
    <property type="entry name" value="PhoH"/>
    <property type="match status" value="1"/>
</dbReference>
<dbReference type="Proteomes" id="UP000190435">
    <property type="component" value="Unassembled WGS sequence"/>
</dbReference>
<evidence type="ECO:0000256" key="3">
    <source>
        <dbReference type="ARBA" id="ARBA00022490"/>
    </source>
</evidence>
<keyword evidence="4" id="KW-0547">Nucleotide-binding</keyword>
<evidence type="ECO:0000256" key="5">
    <source>
        <dbReference type="ARBA" id="ARBA00022840"/>
    </source>
</evidence>
<name>A0A1S9ZV41_9GAMM</name>
<evidence type="ECO:0000256" key="6">
    <source>
        <dbReference type="ARBA" id="ARBA00039970"/>
    </source>
</evidence>
<evidence type="ECO:0000256" key="1">
    <source>
        <dbReference type="ARBA" id="ARBA00004496"/>
    </source>
</evidence>
<accession>A0A1S9ZV41</accession>
<evidence type="ECO:0000256" key="4">
    <source>
        <dbReference type="ARBA" id="ARBA00022741"/>
    </source>
</evidence>
<feature type="domain" description="PhoH-like protein" evidence="8">
    <location>
        <begin position="113"/>
        <end position="316"/>
    </location>
</feature>
<feature type="compositionally biased region" description="Basic and acidic residues" evidence="7">
    <location>
        <begin position="344"/>
        <end position="362"/>
    </location>
</feature>
<dbReference type="OrthoDB" id="9805148at2"/>
<gene>
    <name evidence="10" type="primary">ybeZ</name>
    <name evidence="9" type="ORF">B0181_10700</name>
    <name evidence="10" type="ORF">NCTC10293_02409</name>
</gene>
<dbReference type="FunFam" id="3.40.50.300:FF:000013">
    <property type="entry name" value="PhoH family ATPase"/>
    <property type="match status" value="1"/>
</dbReference>
<dbReference type="SUPFAM" id="SSF52540">
    <property type="entry name" value="P-loop containing nucleoside triphosphate hydrolases"/>
    <property type="match status" value="1"/>
</dbReference>